<dbReference type="PANTHER" id="PTHR21321">
    <property type="entry name" value="PNAS-3 RELATED"/>
    <property type="match status" value="1"/>
</dbReference>
<name>A0A2A2HBK5_9EURY</name>
<dbReference type="Gene3D" id="2.40.50.140">
    <property type="entry name" value="Nucleic acid-binding proteins"/>
    <property type="match status" value="1"/>
</dbReference>
<keyword evidence="2 4" id="KW-0271">Exosome</keyword>
<evidence type="ECO:0000256" key="1">
    <source>
        <dbReference type="ARBA" id="ARBA00022490"/>
    </source>
</evidence>
<dbReference type="InterPro" id="IPR003029">
    <property type="entry name" value="S1_domain"/>
</dbReference>
<dbReference type="Proteomes" id="UP000246004">
    <property type="component" value="Unassembled WGS sequence"/>
</dbReference>
<sequence>MRYVENKEMVLPGTLLADNNYTTGRFTFHENDKIYSDTAGLVYFNSEKVSVIPFKYSYNPEYGDLIIGRVIGSSYSSWTIDINSSYNGFLLTSELYDKNEQNISNIINMNDMLLLRVSNVDEIHRVKLTLRSHGLGKFNQGFIIHVKQPTIHFLSEENAFLTNMIQEYTHTDIIVAKNGLIWINGLNEDIEKTIQVVKLIEKEPFKYNLIKDVQSMLIKFQNER</sequence>
<dbReference type="GO" id="GO:0005737">
    <property type="term" value="C:cytoplasm"/>
    <property type="evidence" value="ECO:0007669"/>
    <property type="project" value="UniProtKB-SubCell"/>
</dbReference>
<dbReference type="SUPFAM" id="SSF50249">
    <property type="entry name" value="Nucleic acid-binding proteins"/>
    <property type="match status" value="1"/>
</dbReference>
<dbReference type="InterPro" id="IPR023474">
    <property type="entry name" value="Rrp4"/>
</dbReference>
<evidence type="ECO:0000313" key="7">
    <source>
        <dbReference type="EMBL" id="PWL08879.1"/>
    </source>
</evidence>
<dbReference type="OrthoDB" id="35160at2157"/>
<evidence type="ECO:0000313" key="8">
    <source>
        <dbReference type="Proteomes" id="UP000217528"/>
    </source>
</evidence>
<dbReference type="InterPro" id="IPR048565">
    <property type="entry name" value="S1_RRP4"/>
</dbReference>
<gene>
    <name evidence="4" type="primary">rrp4</name>
    <name evidence="6" type="ORF">ASJ82_06535</name>
    <name evidence="7" type="ORF">MSCUN_02050</name>
</gene>
<keyword evidence="3 4" id="KW-0694">RNA-binding</keyword>
<dbReference type="Gene3D" id="3.30.1370.10">
    <property type="entry name" value="K Homology domain, type 1"/>
    <property type="match status" value="1"/>
</dbReference>
<comment type="function">
    <text evidence="4">Non-catalytic component of the exosome, which is a complex involved in RNA degradation. Increases the RNA binding and the efficiency of RNA degradation. Confers strong poly(A) specificity to the exosome.</text>
</comment>
<evidence type="ECO:0000259" key="5">
    <source>
        <dbReference type="PROSITE" id="PS50126"/>
    </source>
</evidence>
<dbReference type="RefSeq" id="WP_095609232.1">
    <property type="nucleotide sequence ID" value="NZ_CAUHCB010000003.1"/>
</dbReference>
<dbReference type="GO" id="GO:0000178">
    <property type="term" value="C:exosome (RNase complex)"/>
    <property type="evidence" value="ECO:0007669"/>
    <property type="project" value="UniProtKB-KW"/>
</dbReference>
<dbReference type="Gene3D" id="2.40.50.100">
    <property type="match status" value="1"/>
</dbReference>
<dbReference type="GO" id="GO:0008143">
    <property type="term" value="F:poly(A) binding"/>
    <property type="evidence" value="ECO:0007669"/>
    <property type="project" value="InterPro"/>
</dbReference>
<dbReference type="InterPro" id="IPR012340">
    <property type="entry name" value="NA-bd_OB-fold"/>
</dbReference>
<dbReference type="GO" id="GO:0034475">
    <property type="term" value="P:U4 snRNA 3'-end processing"/>
    <property type="evidence" value="ECO:0007669"/>
    <property type="project" value="TreeGrafter"/>
</dbReference>
<reference evidence="6 8" key="2">
    <citation type="journal article" date="2017" name="BMC Genomics">
        <title>Genomic analysis of methanogenic archaea reveals a shift towards energy conservation.</title>
        <authorList>
            <person name="Gilmore S.P."/>
            <person name="Henske J.K."/>
            <person name="Sexton J.A."/>
            <person name="Solomon K.V."/>
            <person name="Seppala S."/>
            <person name="Yoo J.I."/>
            <person name="Huyett L.M."/>
            <person name="Pressman A."/>
            <person name="Cogan J.Z."/>
            <person name="Kivenson V."/>
            <person name="Peng X."/>
            <person name="Tan Y."/>
            <person name="Valentine D.L."/>
            <person name="O'Malley M.A."/>
        </authorList>
    </citation>
    <scope>NUCLEOTIDE SEQUENCE [LARGE SCALE GENOMIC DNA]</scope>
    <source>
        <strain evidence="6 8">1R-7</strain>
    </source>
</reference>
<dbReference type="EMBL" id="LWMS01000006">
    <property type="protein sequence ID" value="PWL08879.1"/>
    <property type="molecule type" value="Genomic_DNA"/>
</dbReference>
<reference evidence="7 9" key="1">
    <citation type="submission" date="2016-04" db="EMBL/GenBank/DDBJ databases">
        <title>Genome sequence of Methanosphaera cuniculi DSM 4103.</title>
        <authorList>
            <person name="Poehlein A."/>
            <person name="Seedorf H."/>
            <person name="Daniel R."/>
        </authorList>
    </citation>
    <scope>NUCLEOTIDE SEQUENCE [LARGE SCALE GENOMIC DNA]</scope>
    <source>
        <strain evidence="7 9">DSM 4103</strain>
    </source>
</reference>
<dbReference type="HAMAP" id="MF_00623">
    <property type="entry name" value="Exosome_Rrp4"/>
    <property type="match status" value="1"/>
</dbReference>
<dbReference type="InterPro" id="IPR036612">
    <property type="entry name" value="KH_dom_type_1_sf"/>
</dbReference>
<dbReference type="GO" id="GO:0071034">
    <property type="term" value="P:CUT catabolic process"/>
    <property type="evidence" value="ECO:0007669"/>
    <property type="project" value="TreeGrafter"/>
</dbReference>
<proteinExistence type="inferred from homology"/>
<protein>
    <recommendedName>
        <fullName evidence="4">Exosome complex component Rrp4</fullName>
    </recommendedName>
</protein>
<dbReference type="InterPro" id="IPR026699">
    <property type="entry name" value="Exosome_RNA_bind1/RRP40/RRP4"/>
</dbReference>
<comment type="caution">
    <text evidence="6">The sequence shown here is derived from an EMBL/GenBank/DDBJ whole genome shotgun (WGS) entry which is preliminary data.</text>
</comment>
<dbReference type="AlphaFoldDB" id="A0A2A2HBK5"/>
<comment type="subcellular location">
    <subcellularLocation>
        <location evidence="4">Cytoplasm</location>
    </subcellularLocation>
</comment>
<dbReference type="PANTHER" id="PTHR21321:SF4">
    <property type="entry name" value="EXOSOME COMPLEX COMPONENT RRP4"/>
    <property type="match status" value="1"/>
</dbReference>
<evidence type="ECO:0000313" key="6">
    <source>
        <dbReference type="EMBL" id="PAV06799.1"/>
    </source>
</evidence>
<dbReference type="Pfam" id="PF21266">
    <property type="entry name" value="S1_RRP4"/>
    <property type="match status" value="1"/>
</dbReference>
<comment type="subunit">
    <text evidence="4">Component of the archaeal exosome complex. Forms a trimer of Rrp4 and/or Csl4 subunits. The trimer associates with an hexameric ring-like arrangement composed of 3 Rrp41-Rrp42 heterodimers.</text>
</comment>
<dbReference type="InterPro" id="IPR054371">
    <property type="entry name" value="RRP4_N"/>
</dbReference>
<keyword evidence="8" id="KW-1185">Reference proteome</keyword>
<evidence type="ECO:0000313" key="9">
    <source>
        <dbReference type="Proteomes" id="UP000246004"/>
    </source>
</evidence>
<dbReference type="Proteomes" id="UP000217528">
    <property type="component" value="Unassembled WGS sequence"/>
</dbReference>
<comment type="similarity">
    <text evidence="4">Belongs to the RRP4 family.</text>
</comment>
<organism evidence="6 8">
    <name type="scientific">Methanosphaera cuniculi</name>
    <dbReference type="NCBI Taxonomy" id="1077256"/>
    <lineage>
        <taxon>Archaea</taxon>
        <taxon>Methanobacteriati</taxon>
        <taxon>Methanobacteriota</taxon>
        <taxon>Methanomada group</taxon>
        <taxon>Methanobacteria</taxon>
        <taxon>Methanobacteriales</taxon>
        <taxon>Methanobacteriaceae</taxon>
        <taxon>Methanosphaera</taxon>
    </lineage>
</organism>
<dbReference type="Pfam" id="PF22625">
    <property type="entry name" value="ECR1_N_2"/>
    <property type="match status" value="1"/>
</dbReference>
<dbReference type="GO" id="GO:0000467">
    <property type="term" value="P:exonucleolytic trimming to generate mature 3'-end of 5.8S rRNA from tricistronic rRNA transcript (SSU-rRNA, 5.8S rRNA, LSU-rRNA)"/>
    <property type="evidence" value="ECO:0007669"/>
    <property type="project" value="TreeGrafter"/>
</dbReference>
<evidence type="ECO:0000256" key="3">
    <source>
        <dbReference type="ARBA" id="ARBA00022884"/>
    </source>
</evidence>
<accession>A0A2A2HBK5</accession>
<dbReference type="SUPFAM" id="SSF110324">
    <property type="entry name" value="Ribosomal L27 protein-like"/>
    <property type="match status" value="1"/>
</dbReference>
<dbReference type="PROSITE" id="PS50126">
    <property type="entry name" value="S1"/>
    <property type="match status" value="1"/>
</dbReference>
<feature type="domain" description="S1 motif" evidence="5">
    <location>
        <begin position="63"/>
        <end position="131"/>
    </location>
</feature>
<dbReference type="EMBL" id="LMVN01000026">
    <property type="protein sequence ID" value="PAV06799.1"/>
    <property type="molecule type" value="Genomic_DNA"/>
</dbReference>
<keyword evidence="1 4" id="KW-0963">Cytoplasm</keyword>
<dbReference type="SUPFAM" id="SSF54791">
    <property type="entry name" value="Eukaryotic type KH-domain (KH-domain type I)"/>
    <property type="match status" value="1"/>
</dbReference>
<dbReference type="CDD" id="cd05789">
    <property type="entry name" value="S1_Rrp4"/>
    <property type="match status" value="1"/>
</dbReference>
<evidence type="ECO:0000256" key="4">
    <source>
        <dbReference type="HAMAP-Rule" id="MF_00623"/>
    </source>
</evidence>
<evidence type="ECO:0000256" key="2">
    <source>
        <dbReference type="ARBA" id="ARBA00022835"/>
    </source>
</evidence>
<dbReference type="GO" id="GO:0071051">
    <property type="term" value="P:poly(A)-dependent snoRNA 3'-end processing"/>
    <property type="evidence" value="ECO:0007669"/>
    <property type="project" value="TreeGrafter"/>
</dbReference>